<dbReference type="EMBL" id="LCZI01001629">
    <property type="protein sequence ID" value="KKZ59926.1"/>
    <property type="molecule type" value="Genomic_DNA"/>
</dbReference>
<dbReference type="VEuPathDB" id="FungiDB:EMCG_05264"/>
<evidence type="ECO:0000256" key="1">
    <source>
        <dbReference type="SAM" id="MobiDB-lite"/>
    </source>
</evidence>
<evidence type="ECO:0000313" key="2">
    <source>
        <dbReference type="EMBL" id="KKZ59926.1"/>
    </source>
</evidence>
<comment type="caution">
    <text evidence="2">The sequence shown here is derived from an EMBL/GenBank/DDBJ whole genome shotgun (WGS) entry which is preliminary data.</text>
</comment>
<proteinExistence type="predicted"/>
<name>A0A0G2J6D1_9EURO</name>
<dbReference type="OrthoDB" id="4199792at2759"/>
<protein>
    <submittedName>
        <fullName evidence="2">Uncharacterized protein</fullName>
    </submittedName>
</protein>
<dbReference type="Proteomes" id="UP000034164">
    <property type="component" value="Unassembled WGS sequence"/>
</dbReference>
<gene>
    <name evidence="2" type="ORF">EMCG_05264</name>
</gene>
<reference evidence="3" key="1">
    <citation type="journal article" date="2015" name="PLoS Genet.">
        <title>The dynamic genome and transcriptome of the human fungal pathogen Blastomyces and close relative Emmonsia.</title>
        <authorList>
            <person name="Munoz J.F."/>
            <person name="Gauthier G.M."/>
            <person name="Desjardins C.A."/>
            <person name="Gallo J.E."/>
            <person name="Holder J."/>
            <person name="Sullivan T.D."/>
            <person name="Marty A.J."/>
            <person name="Carmen J.C."/>
            <person name="Chen Z."/>
            <person name="Ding L."/>
            <person name="Gujja S."/>
            <person name="Magrini V."/>
            <person name="Misas E."/>
            <person name="Mitreva M."/>
            <person name="Priest M."/>
            <person name="Saif S."/>
            <person name="Whiston E.A."/>
            <person name="Young S."/>
            <person name="Zeng Q."/>
            <person name="Goldman W.E."/>
            <person name="Mardis E.R."/>
            <person name="Taylor J.W."/>
            <person name="McEwen J.G."/>
            <person name="Clay O.K."/>
            <person name="Klein B.S."/>
            <person name="Cuomo C.A."/>
        </authorList>
    </citation>
    <scope>NUCLEOTIDE SEQUENCE [LARGE SCALE GENOMIC DNA]</scope>
    <source>
        <strain evidence="3">UAMH 3008</strain>
    </source>
</reference>
<feature type="compositionally biased region" description="Basic residues" evidence="1">
    <location>
        <begin position="12"/>
        <end position="21"/>
    </location>
</feature>
<accession>A0A0G2J6D1</accession>
<evidence type="ECO:0000313" key="3">
    <source>
        <dbReference type="Proteomes" id="UP000034164"/>
    </source>
</evidence>
<feature type="region of interest" description="Disordered" evidence="1">
    <location>
        <begin position="1"/>
        <end position="21"/>
    </location>
</feature>
<organism evidence="2 3">
    <name type="scientific">[Emmonsia] crescens</name>
    <dbReference type="NCBI Taxonomy" id="73230"/>
    <lineage>
        <taxon>Eukaryota</taxon>
        <taxon>Fungi</taxon>
        <taxon>Dikarya</taxon>
        <taxon>Ascomycota</taxon>
        <taxon>Pezizomycotina</taxon>
        <taxon>Eurotiomycetes</taxon>
        <taxon>Eurotiomycetidae</taxon>
        <taxon>Onygenales</taxon>
        <taxon>Ajellomycetaceae</taxon>
        <taxon>Emergomyces</taxon>
    </lineage>
</organism>
<dbReference type="AlphaFoldDB" id="A0A0G2J6D1"/>
<sequence>MIETESSTEKRMSKKNKTKKKKIMMITEEQADQFCIYHQNDDEHISALAIEYKTLHKLTQNEIVRELTQNIHSFKEIIDKNSDDSDFCLK</sequence>